<proteinExistence type="predicted"/>
<comment type="caution">
    <text evidence="2">The sequence shown here is derived from an EMBL/GenBank/DDBJ whole genome shotgun (WGS) entry which is preliminary data.</text>
</comment>
<dbReference type="Proteomes" id="UP001174691">
    <property type="component" value="Unassembled WGS sequence"/>
</dbReference>
<dbReference type="InterPro" id="IPR053178">
    <property type="entry name" value="Osmoadaptation_assoc"/>
</dbReference>
<evidence type="ECO:0000313" key="3">
    <source>
        <dbReference type="Proteomes" id="UP001174691"/>
    </source>
</evidence>
<organism evidence="2 3">
    <name type="scientific">Coniochaeta hoffmannii</name>
    <dbReference type="NCBI Taxonomy" id="91930"/>
    <lineage>
        <taxon>Eukaryota</taxon>
        <taxon>Fungi</taxon>
        <taxon>Dikarya</taxon>
        <taxon>Ascomycota</taxon>
        <taxon>Pezizomycotina</taxon>
        <taxon>Sordariomycetes</taxon>
        <taxon>Sordariomycetidae</taxon>
        <taxon>Coniochaetales</taxon>
        <taxon>Coniochaetaceae</taxon>
        <taxon>Coniochaeta</taxon>
    </lineage>
</organism>
<dbReference type="GO" id="GO:0008270">
    <property type="term" value="F:zinc ion binding"/>
    <property type="evidence" value="ECO:0007669"/>
    <property type="project" value="InterPro"/>
</dbReference>
<accession>A0AA38VZD7</accession>
<dbReference type="AlphaFoldDB" id="A0AA38VZD7"/>
<reference evidence="2" key="1">
    <citation type="submission" date="2022-07" db="EMBL/GenBank/DDBJ databases">
        <title>Fungi with potential for degradation of polypropylene.</title>
        <authorList>
            <person name="Gostincar C."/>
        </authorList>
    </citation>
    <scope>NUCLEOTIDE SEQUENCE</scope>
    <source>
        <strain evidence="2">EXF-13287</strain>
    </source>
</reference>
<dbReference type="InterPro" id="IPR001138">
    <property type="entry name" value="Zn2Cys6_DnaBD"/>
</dbReference>
<keyword evidence="1" id="KW-0539">Nucleus</keyword>
<dbReference type="InterPro" id="IPR021858">
    <property type="entry name" value="Fun_TF"/>
</dbReference>
<sequence length="587" mass="65634">MVGCDGERPHCRNCDRSNRICTGYQKQHAFILSRLATSSHDEHVLQDAGSDSGMVMVSRWRKTATKTSGKGRQAAFLSTLSEHTPVPSEMPVRNVFRDRLLALTLDEPHTDVSVRLPYGNRGSWIHQALDLPELRPALENILLAVSTAQLGQRTSRPELLHESLKLYTKGISGLRGDILDPAKRTNDQNLAACLGALVYEVTATPGASYNGYKAHYQGTLELLRLRGPSSHGAGLAHSVLSFVRVQAIFNSILQHEKSFFTDAEWLDNPWLQPERKTPFDRLVDIMLSLSELSAQRYALEAAHEDTQDPLRPLSIALTSVQSALAIELRLDSWFEGFKASVPGALYRPELSRTQSALDNEDTGKIFPVAFQFPAISIAISTVYYWFALMATQAHLCFTYADISRLVAGLDAAGRESFSCTCEDESQQACLRHFSTHQLPPLGPRESWPGTTAYNIAQSVEYFMEHGMNQMAHREIIPALVMVQAFWTCAPGDWSREVAWVEERMSSIGHGHGHTKPCPSGCVRRPINKDLQAYATKDFLRQGAAMSVPQHARITAYYSSVMRKLGPVRIARRRRGEQEEERYQQRAI</sequence>
<protein>
    <recommendedName>
        <fullName evidence="4">Zn(2)-C6 fungal-type domain-containing protein</fullName>
    </recommendedName>
</protein>
<evidence type="ECO:0000256" key="1">
    <source>
        <dbReference type="ARBA" id="ARBA00023242"/>
    </source>
</evidence>
<dbReference type="CDD" id="cd00067">
    <property type="entry name" value="GAL4"/>
    <property type="match status" value="1"/>
</dbReference>
<name>A0AA38VZD7_9PEZI</name>
<evidence type="ECO:0000313" key="2">
    <source>
        <dbReference type="EMBL" id="KAJ9160759.1"/>
    </source>
</evidence>
<dbReference type="EMBL" id="JANBVN010000031">
    <property type="protein sequence ID" value="KAJ9160759.1"/>
    <property type="molecule type" value="Genomic_DNA"/>
</dbReference>
<keyword evidence="3" id="KW-1185">Reference proteome</keyword>
<dbReference type="PANTHER" id="PTHR38111">
    <property type="entry name" value="ZN(2)-C6 FUNGAL-TYPE DOMAIN-CONTAINING PROTEIN-RELATED"/>
    <property type="match status" value="1"/>
</dbReference>
<dbReference type="GO" id="GO:0000981">
    <property type="term" value="F:DNA-binding transcription factor activity, RNA polymerase II-specific"/>
    <property type="evidence" value="ECO:0007669"/>
    <property type="project" value="InterPro"/>
</dbReference>
<evidence type="ECO:0008006" key="4">
    <source>
        <dbReference type="Google" id="ProtNLM"/>
    </source>
</evidence>
<dbReference type="Pfam" id="PF11951">
    <property type="entry name" value="Fungal_trans_2"/>
    <property type="match status" value="1"/>
</dbReference>
<dbReference type="PANTHER" id="PTHR38111:SF11">
    <property type="entry name" value="TRANSCRIPTION FACTOR DOMAIN-CONTAINING PROTEIN-RELATED"/>
    <property type="match status" value="1"/>
</dbReference>
<gene>
    <name evidence="2" type="ORF">NKR19_g2910</name>
</gene>